<evidence type="ECO:0000313" key="2">
    <source>
        <dbReference type="WBParaSite" id="JU765_v2.g9215.t1"/>
    </source>
</evidence>
<protein>
    <submittedName>
        <fullName evidence="2">VOC domain-containing protein</fullName>
    </submittedName>
</protein>
<name>A0AC34RR05_9BILA</name>
<sequence>CVPTTGEIAQNLAIHGDFIKDVAYSVDDLETCLALIEKNGGKIIKQSKMIKDEFGSVKKAKIAGPTGNLVHTLVQNVDYAGIFLPGFKPAENFKLPGKLGRLPINSLDHVVENYPENMSDEISDWYAKMLKLNRFWSIDDVQVHTEYSALKAQIVSNSDNSVQVTIIEPVSNYLERRGQVQEFLDFHGGPGIQHIAFKVSDIVKTVDEMRERGVEFLDIPDTYYDQLEARLTSANMRIEENLKDVRKLKLL</sequence>
<dbReference type="WBParaSite" id="JU765_v2.g9215.t1">
    <property type="protein sequence ID" value="JU765_v2.g9215.t1"/>
    <property type="gene ID" value="JU765_v2.g9215"/>
</dbReference>
<proteinExistence type="predicted"/>
<reference evidence="2" key="1">
    <citation type="submission" date="2022-11" db="UniProtKB">
        <authorList>
            <consortium name="WormBaseParasite"/>
        </authorList>
    </citation>
    <scope>IDENTIFICATION</scope>
</reference>
<accession>A0AC34RR05</accession>
<evidence type="ECO:0000313" key="1">
    <source>
        <dbReference type="Proteomes" id="UP000887576"/>
    </source>
</evidence>
<organism evidence="1 2">
    <name type="scientific">Panagrolaimus sp. JU765</name>
    <dbReference type="NCBI Taxonomy" id="591449"/>
    <lineage>
        <taxon>Eukaryota</taxon>
        <taxon>Metazoa</taxon>
        <taxon>Ecdysozoa</taxon>
        <taxon>Nematoda</taxon>
        <taxon>Chromadorea</taxon>
        <taxon>Rhabditida</taxon>
        <taxon>Tylenchina</taxon>
        <taxon>Panagrolaimomorpha</taxon>
        <taxon>Panagrolaimoidea</taxon>
        <taxon>Panagrolaimidae</taxon>
        <taxon>Panagrolaimus</taxon>
    </lineage>
</organism>
<dbReference type="Proteomes" id="UP000887576">
    <property type="component" value="Unplaced"/>
</dbReference>